<comment type="caution">
    <text evidence="3">The sequence shown here is derived from an EMBL/GenBank/DDBJ whole genome shotgun (WGS) entry which is preliminary data.</text>
</comment>
<protein>
    <submittedName>
        <fullName evidence="3">Response regulator</fullName>
    </submittedName>
</protein>
<evidence type="ECO:0000259" key="2">
    <source>
        <dbReference type="PROSITE" id="PS50110"/>
    </source>
</evidence>
<reference evidence="4" key="1">
    <citation type="submission" date="2019-05" db="EMBL/GenBank/DDBJ databases">
        <title>Flavobacterium profundi sp. nov., isolated from a deep-sea seamount.</title>
        <authorList>
            <person name="Zhang D.-C."/>
        </authorList>
    </citation>
    <scope>NUCLEOTIDE SEQUENCE [LARGE SCALE GENOMIC DNA]</scope>
    <source>
        <strain evidence="4">TP390</strain>
    </source>
</reference>
<dbReference type="RefSeq" id="WP_140999066.1">
    <property type="nucleotide sequence ID" value="NZ_VDCZ01000014.1"/>
</dbReference>
<keyword evidence="1" id="KW-0597">Phosphoprotein</keyword>
<sequence>MSEINIFYADDDDDDLMFFNDAVSALSNKAEKLINLYIHKNGELLLESIKKNKQNNNVVFLDLNMPRKSGFQFLEEIRNEPDLKTIPVIIYSTSADDDNISLSHNLGANFYAVKPYNFQDLMKMISNVALINWQNHQADFENFLFNKIVN</sequence>
<dbReference type="InterPro" id="IPR001789">
    <property type="entry name" value="Sig_transdc_resp-reg_receiver"/>
</dbReference>
<dbReference type="SUPFAM" id="SSF52172">
    <property type="entry name" value="CheY-like"/>
    <property type="match status" value="1"/>
</dbReference>
<dbReference type="PANTHER" id="PTHR44520:SF2">
    <property type="entry name" value="RESPONSE REGULATOR RCP1"/>
    <property type="match status" value="1"/>
</dbReference>
<dbReference type="OrthoDB" id="7631574at2"/>
<dbReference type="InterPro" id="IPR052893">
    <property type="entry name" value="TCS_response_regulator"/>
</dbReference>
<dbReference type="GO" id="GO:0000160">
    <property type="term" value="P:phosphorelay signal transduction system"/>
    <property type="evidence" value="ECO:0007669"/>
    <property type="project" value="InterPro"/>
</dbReference>
<feature type="modified residue" description="4-aspartylphosphate" evidence="1">
    <location>
        <position position="62"/>
    </location>
</feature>
<evidence type="ECO:0000313" key="4">
    <source>
        <dbReference type="Proteomes" id="UP000431264"/>
    </source>
</evidence>
<dbReference type="AlphaFoldDB" id="A0A6I4IUS9"/>
<dbReference type="PANTHER" id="PTHR44520">
    <property type="entry name" value="RESPONSE REGULATOR RCP1-RELATED"/>
    <property type="match status" value="1"/>
</dbReference>
<dbReference type="Pfam" id="PF00072">
    <property type="entry name" value="Response_reg"/>
    <property type="match status" value="1"/>
</dbReference>
<name>A0A6I4IUS9_9FLAO</name>
<evidence type="ECO:0000256" key="1">
    <source>
        <dbReference type="PROSITE-ProRule" id="PRU00169"/>
    </source>
</evidence>
<gene>
    <name evidence="3" type="ORF">GOQ30_15810</name>
</gene>
<evidence type="ECO:0000313" key="3">
    <source>
        <dbReference type="EMBL" id="MVO10640.1"/>
    </source>
</evidence>
<proteinExistence type="predicted"/>
<dbReference type="EMBL" id="WQLW01000014">
    <property type="protein sequence ID" value="MVO10640.1"/>
    <property type="molecule type" value="Genomic_DNA"/>
</dbReference>
<keyword evidence="4" id="KW-1185">Reference proteome</keyword>
<feature type="domain" description="Response regulatory" evidence="2">
    <location>
        <begin position="5"/>
        <end position="129"/>
    </location>
</feature>
<dbReference type="PROSITE" id="PS50110">
    <property type="entry name" value="RESPONSE_REGULATORY"/>
    <property type="match status" value="1"/>
</dbReference>
<organism evidence="3 4">
    <name type="scientific">Flavobacterium profundi</name>
    <dbReference type="NCBI Taxonomy" id="1774945"/>
    <lineage>
        <taxon>Bacteria</taxon>
        <taxon>Pseudomonadati</taxon>
        <taxon>Bacteroidota</taxon>
        <taxon>Flavobacteriia</taxon>
        <taxon>Flavobacteriales</taxon>
        <taxon>Flavobacteriaceae</taxon>
        <taxon>Flavobacterium</taxon>
    </lineage>
</organism>
<accession>A0A6I4IUS9</accession>
<dbReference type="SMART" id="SM00448">
    <property type="entry name" value="REC"/>
    <property type="match status" value="1"/>
</dbReference>
<dbReference type="InterPro" id="IPR011006">
    <property type="entry name" value="CheY-like_superfamily"/>
</dbReference>
<dbReference type="Proteomes" id="UP000431264">
    <property type="component" value="Unassembled WGS sequence"/>
</dbReference>
<dbReference type="Gene3D" id="3.40.50.2300">
    <property type="match status" value="1"/>
</dbReference>